<dbReference type="Pfam" id="PF12612">
    <property type="entry name" value="TFCD_C"/>
    <property type="match status" value="1"/>
</dbReference>
<dbReference type="Pfam" id="PF23579">
    <property type="entry name" value="ARM_TBCD"/>
    <property type="match status" value="1"/>
</dbReference>
<evidence type="ECO:0000259" key="5">
    <source>
        <dbReference type="Pfam" id="PF25767"/>
    </source>
</evidence>
<evidence type="ECO:0000256" key="3">
    <source>
        <dbReference type="ARBA" id="ARBA00023186"/>
    </source>
</evidence>
<dbReference type="SUPFAM" id="SSF48371">
    <property type="entry name" value="ARM repeat"/>
    <property type="match status" value="2"/>
</dbReference>
<organism evidence="6">
    <name type="scientific">Clastoptera arizonana</name>
    <name type="common">Arizona spittle bug</name>
    <dbReference type="NCBI Taxonomy" id="38151"/>
    <lineage>
        <taxon>Eukaryota</taxon>
        <taxon>Metazoa</taxon>
        <taxon>Ecdysozoa</taxon>
        <taxon>Arthropoda</taxon>
        <taxon>Hexapoda</taxon>
        <taxon>Insecta</taxon>
        <taxon>Pterygota</taxon>
        <taxon>Neoptera</taxon>
        <taxon>Paraneoptera</taxon>
        <taxon>Hemiptera</taxon>
        <taxon>Auchenorrhyncha</taxon>
        <taxon>Cercopoidea</taxon>
        <taxon>Clastopteridae</taxon>
        <taxon>Clastoptera</taxon>
    </lineage>
</organism>
<dbReference type="PANTHER" id="PTHR12658">
    <property type="entry name" value="BETA-TUBULIN COFACTOR D"/>
    <property type="match status" value="1"/>
</dbReference>
<dbReference type="GO" id="GO:0005096">
    <property type="term" value="F:GTPase activator activity"/>
    <property type="evidence" value="ECO:0007669"/>
    <property type="project" value="InterPro"/>
</dbReference>
<accession>A0A1B6E9Z8</accession>
<sequence length="1171" mass="131861">MANEESECDNFDDEDCPGTKTGLACALEMFSESNEVINLIGSLPSFLPTHESEISRDFEKSHERFRYIINQYKEQPHLIDPYLDEILSNIVTLVRNPDLSLEIKHKAFKYLQLLTVVRGYKVVAQHLPHEVSDLEPTLKLLEEQDEKDPETWETRYSLLIWLSIIVMIPFHMSRLDGDSSKATIMSRLVEICKKYLKVTDTCRHAAAFLSAKLLTRVDVKEIHLSPFINWACEVISQQNSISWEKFGPLMSIAAILKHGKREDLLPYATQLLTCIMNSKCPEDQHILSRKYAIKIISRIGLTFLKVRVASWRYKRGCRLLALNLGASSDELKNGRHLETNNIKQDEDDDEGEDFDEVPEEIEDVIEEIIQALKNPGSTIRWSAAKGIGRIMGRLSKDLGDEIVGSILELLNSRESEGAWHGGCLALAELGKRGLLLPSRLPEVIPVITKALTYDIPRGYNSVGSSVRDSACYVCWAFARAYDPLVLEPYVKDIANALLITTCFDREINCRRAASAAFQENVGRLGNVPHGIDVVTTADYFAVGVRKNAFLNISTYIAQYEEYTTSLIDHVLQRKVDHWDPVIRELTAKALHNLCIRAPKYMAQNVIPALLKETLSIDSNARHGAILAVGEVVHGLSLLDNEKIDDNIIGEIGRLTSTLKERQQFRGVSGELMKLACCHLAQKCSQAKLPYHGQKVLEDWLELIDDCLNHRVNNVRSHAASALPYICNEYYIRNGEVVEDMRNYIIGKYTAELTVTNETTRMGYALALGSLPAFMFEKDLNVVISNLITCATITENTSKWAEGRREALKALTSICTAVGFKRQDKHSCYNLVGAVIECFLDGLNDYTNDSRGDIGAWVREASMLGLQIVLIEVEPDYLTESIISRVFVGVCQQAVEKIDRTRGYAGRVFSSLLHSSPPLPHVPHRTELERIFPKKECMNSINWISASDTFPLFIQLLRLPVYSHGIMVGLVGSVGGLTESLVKYSSSSLYAFLEKLSNDELTSLCNLIADIFVEYQHIDRITLPLMTFLERLLSSNCLHRVLGDSECTFPIRILKSGKEEISKTSDHKKLTACVDLFCQLIQVSGEVSKRSLTQLGILLCHRFLWLRKIVASKLYEALTVYSDECEISPENLENALTLLGDTEWHSLSLQDVRSTRNQLCQLLHISVPVVKK</sequence>
<comment type="similarity">
    <text evidence="1">Belongs to the TBCD family.</text>
</comment>
<proteinExistence type="inferred from homology"/>
<dbReference type="InterPro" id="IPR016024">
    <property type="entry name" value="ARM-type_fold"/>
</dbReference>
<evidence type="ECO:0000256" key="1">
    <source>
        <dbReference type="ARBA" id="ARBA00006853"/>
    </source>
</evidence>
<dbReference type="GO" id="GO:0007021">
    <property type="term" value="P:tubulin complex assembly"/>
    <property type="evidence" value="ECO:0007669"/>
    <property type="project" value="InterPro"/>
</dbReference>
<dbReference type="InterPro" id="IPR058033">
    <property type="entry name" value="ARM_TBCD_2nd"/>
</dbReference>
<dbReference type="Gene3D" id="1.25.10.10">
    <property type="entry name" value="Leucine-rich Repeat Variant"/>
    <property type="match status" value="3"/>
</dbReference>
<dbReference type="InterPro" id="IPR022577">
    <property type="entry name" value="TBCD_C"/>
</dbReference>
<evidence type="ECO:0000259" key="4">
    <source>
        <dbReference type="Pfam" id="PF12612"/>
    </source>
</evidence>
<dbReference type="AlphaFoldDB" id="A0A1B6E9Z8"/>
<dbReference type="GO" id="GO:0070830">
    <property type="term" value="P:bicellular tight junction assembly"/>
    <property type="evidence" value="ECO:0007669"/>
    <property type="project" value="TreeGrafter"/>
</dbReference>
<dbReference type="GO" id="GO:0034333">
    <property type="term" value="P:adherens junction assembly"/>
    <property type="evidence" value="ECO:0007669"/>
    <property type="project" value="TreeGrafter"/>
</dbReference>
<dbReference type="Pfam" id="PF25767">
    <property type="entry name" value="ARM_TBCD_2nd"/>
    <property type="match status" value="1"/>
</dbReference>
<dbReference type="GO" id="GO:0048487">
    <property type="term" value="F:beta-tubulin binding"/>
    <property type="evidence" value="ECO:0007669"/>
    <property type="project" value="InterPro"/>
</dbReference>
<dbReference type="GO" id="GO:0016328">
    <property type="term" value="C:lateral plasma membrane"/>
    <property type="evidence" value="ECO:0007669"/>
    <property type="project" value="TreeGrafter"/>
</dbReference>
<feature type="domain" description="Tubulin-folding cofactor D C-terminal" evidence="4">
    <location>
        <begin position="884"/>
        <end position="1068"/>
    </location>
</feature>
<keyword evidence="3" id="KW-0143">Chaperone</keyword>
<evidence type="ECO:0000313" key="6">
    <source>
        <dbReference type="EMBL" id="JAS34743.1"/>
    </source>
</evidence>
<dbReference type="InterPro" id="IPR033162">
    <property type="entry name" value="TBCD"/>
</dbReference>
<dbReference type="InterPro" id="IPR011989">
    <property type="entry name" value="ARM-like"/>
</dbReference>
<dbReference type="GO" id="GO:0007023">
    <property type="term" value="P:post-chaperonin tubulin folding pathway"/>
    <property type="evidence" value="ECO:0007669"/>
    <property type="project" value="InterPro"/>
</dbReference>
<dbReference type="GO" id="GO:0000226">
    <property type="term" value="P:microtubule cytoskeleton organization"/>
    <property type="evidence" value="ECO:0007669"/>
    <property type="project" value="TreeGrafter"/>
</dbReference>
<protein>
    <recommendedName>
        <fullName evidence="2">Tubulin-specific chaperone D</fullName>
    </recommendedName>
</protein>
<evidence type="ECO:0000256" key="2">
    <source>
        <dbReference type="ARBA" id="ARBA00015003"/>
    </source>
</evidence>
<name>A0A1B6E9Z8_9HEMI</name>
<dbReference type="PANTHER" id="PTHR12658:SF0">
    <property type="entry name" value="TUBULIN-SPECIFIC CHAPERONE D"/>
    <property type="match status" value="1"/>
</dbReference>
<dbReference type="EMBL" id="GEDC01002555">
    <property type="protein sequence ID" value="JAS34743.1"/>
    <property type="molecule type" value="Transcribed_RNA"/>
</dbReference>
<feature type="domain" description="Tubulin-folding cofactor D ARM repeats" evidence="5">
    <location>
        <begin position="288"/>
        <end position="531"/>
    </location>
</feature>
<gene>
    <name evidence="6" type="ORF">g.10053</name>
</gene>
<reference evidence="6" key="1">
    <citation type="submission" date="2015-12" db="EMBL/GenBank/DDBJ databases">
        <title>De novo transcriptome assembly of four potential Pierce s Disease insect vectors from Arizona vineyards.</title>
        <authorList>
            <person name="Tassone E.E."/>
        </authorList>
    </citation>
    <scope>NUCLEOTIDE SEQUENCE</scope>
</reference>